<keyword evidence="1" id="KW-0812">Transmembrane</keyword>
<feature type="transmembrane region" description="Helical" evidence="1">
    <location>
        <begin position="64"/>
        <end position="85"/>
    </location>
</feature>
<dbReference type="AlphaFoldDB" id="A0A918JNM9"/>
<feature type="transmembrane region" description="Helical" evidence="1">
    <location>
        <begin position="92"/>
        <end position="113"/>
    </location>
</feature>
<dbReference type="GO" id="GO:0020037">
    <property type="term" value="F:heme binding"/>
    <property type="evidence" value="ECO:0007669"/>
    <property type="project" value="InterPro"/>
</dbReference>
<dbReference type="PANTHER" id="PTHR38034">
    <property type="entry name" value="INNER MEMBRANE PROTEIN YPJD"/>
    <property type="match status" value="1"/>
</dbReference>
<keyword evidence="1" id="KW-0472">Membrane</keyword>
<dbReference type="InterPro" id="IPR052372">
    <property type="entry name" value="YpjD/HemX"/>
</dbReference>
<keyword evidence="1" id="KW-1133">Transmembrane helix</keyword>
<name>A0A918JNM9_9BURK</name>
<accession>A0A918JNM9</accession>
<feature type="domain" description="Cytochrome c assembly protein" evidence="2">
    <location>
        <begin position="71"/>
        <end position="274"/>
    </location>
</feature>
<evidence type="ECO:0000259" key="2">
    <source>
        <dbReference type="Pfam" id="PF01578"/>
    </source>
</evidence>
<evidence type="ECO:0000256" key="1">
    <source>
        <dbReference type="SAM" id="Phobius"/>
    </source>
</evidence>
<feature type="transmembrane region" description="Helical" evidence="1">
    <location>
        <begin position="193"/>
        <end position="214"/>
    </location>
</feature>
<gene>
    <name evidence="3" type="ORF">GCM10011450_22310</name>
</gene>
<reference evidence="3" key="2">
    <citation type="submission" date="2020-09" db="EMBL/GenBank/DDBJ databases">
        <authorList>
            <person name="Sun Q."/>
            <person name="Kim S."/>
        </authorList>
    </citation>
    <scope>NUCLEOTIDE SEQUENCE</scope>
    <source>
        <strain evidence="3">KCTC 23732</strain>
    </source>
</reference>
<dbReference type="Proteomes" id="UP000608345">
    <property type="component" value="Unassembled WGS sequence"/>
</dbReference>
<feature type="transmembrane region" description="Helical" evidence="1">
    <location>
        <begin position="226"/>
        <end position="246"/>
    </location>
</feature>
<evidence type="ECO:0000313" key="4">
    <source>
        <dbReference type="Proteomes" id="UP000608345"/>
    </source>
</evidence>
<evidence type="ECO:0000313" key="3">
    <source>
        <dbReference type="EMBL" id="GGW91772.1"/>
    </source>
</evidence>
<organism evidence="3 4">
    <name type="scientific">Advenella faeciporci</name>
    <dbReference type="NCBI Taxonomy" id="797535"/>
    <lineage>
        <taxon>Bacteria</taxon>
        <taxon>Pseudomonadati</taxon>
        <taxon>Pseudomonadota</taxon>
        <taxon>Betaproteobacteria</taxon>
        <taxon>Burkholderiales</taxon>
        <taxon>Alcaligenaceae</taxon>
    </lineage>
</organism>
<dbReference type="EMBL" id="BMYS01000017">
    <property type="protein sequence ID" value="GGW91772.1"/>
    <property type="molecule type" value="Genomic_DNA"/>
</dbReference>
<proteinExistence type="predicted"/>
<dbReference type="InterPro" id="IPR002541">
    <property type="entry name" value="Cyt_c_assembly"/>
</dbReference>
<keyword evidence="4" id="KW-1185">Reference proteome</keyword>
<dbReference type="RefSeq" id="WP_189385572.1">
    <property type="nucleotide sequence ID" value="NZ_BAABFY010000049.1"/>
</dbReference>
<sequence>MSADIVLHSLAALAYLLLSLSIWRPIVQQKTIKQTGSIRSVCVFSTLVLHGIAVHWAIVHADHIRLNWSQGLSITVWLGMIVFWIESRLNKIDGLLLLLLPIASLICLLAALFPSSANSLVIPSQTHLFKIHLLISLFAYSLIAIAAIQAFLMTALDQYLHKPINFQENPSLTTRVLEAQPPLLQQERILFKLIWIGFGVLSLSIVTGIMVSLNKTGQFLPMDHKTIFTLLSWLVFSILLAGRGLWGWRGRLALRWTLTGFALLMLAYTGTRFIFDVVVNKGI</sequence>
<reference evidence="3" key="1">
    <citation type="journal article" date="2014" name="Int. J. Syst. Evol. Microbiol.">
        <title>Complete genome sequence of Corynebacterium casei LMG S-19264T (=DSM 44701T), isolated from a smear-ripened cheese.</title>
        <authorList>
            <consortium name="US DOE Joint Genome Institute (JGI-PGF)"/>
            <person name="Walter F."/>
            <person name="Albersmeier A."/>
            <person name="Kalinowski J."/>
            <person name="Ruckert C."/>
        </authorList>
    </citation>
    <scope>NUCLEOTIDE SEQUENCE</scope>
    <source>
        <strain evidence="3">KCTC 23732</strain>
    </source>
</reference>
<dbReference type="GO" id="GO:0017004">
    <property type="term" value="P:cytochrome complex assembly"/>
    <property type="evidence" value="ECO:0007669"/>
    <property type="project" value="InterPro"/>
</dbReference>
<feature type="transmembrane region" description="Helical" evidence="1">
    <location>
        <begin position="6"/>
        <end position="26"/>
    </location>
</feature>
<feature type="transmembrane region" description="Helical" evidence="1">
    <location>
        <begin position="133"/>
        <end position="156"/>
    </location>
</feature>
<dbReference type="Pfam" id="PF01578">
    <property type="entry name" value="Cytochrom_C_asm"/>
    <property type="match status" value="1"/>
</dbReference>
<dbReference type="PANTHER" id="PTHR38034:SF1">
    <property type="entry name" value="INNER MEMBRANE PROTEIN YPJD"/>
    <property type="match status" value="1"/>
</dbReference>
<protein>
    <submittedName>
        <fullName evidence="3">Membrane protein</fullName>
    </submittedName>
</protein>
<comment type="caution">
    <text evidence="3">The sequence shown here is derived from an EMBL/GenBank/DDBJ whole genome shotgun (WGS) entry which is preliminary data.</text>
</comment>
<feature type="transmembrane region" description="Helical" evidence="1">
    <location>
        <begin position="38"/>
        <end position="58"/>
    </location>
</feature>
<feature type="transmembrane region" description="Helical" evidence="1">
    <location>
        <begin position="253"/>
        <end position="275"/>
    </location>
</feature>